<dbReference type="GO" id="GO:0008234">
    <property type="term" value="F:cysteine-type peptidase activity"/>
    <property type="evidence" value="ECO:0007669"/>
    <property type="project" value="UniProtKB-KW"/>
</dbReference>
<evidence type="ECO:0000313" key="7">
    <source>
        <dbReference type="Proteomes" id="UP001497457"/>
    </source>
</evidence>
<keyword evidence="7" id="KW-1185">Reference proteome</keyword>
<evidence type="ECO:0000313" key="6">
    <source>
        <dbReference type="EMBL" id="CAL5058139.1"/>
    </source>
</evidence>
<keyword evidence="3" id="KW-0378">Hydrolase</keyword>
<sequence>MIIEAYASHLALSIKDSRRFCRVWEGFMMSKRETVDKHLSPEFVHLYDDFARRFFQHELVFFPLNLQRIHWIVVCMNVKKKEFQIMDSLWNSDMSMEAILELRSGIQRMTAFARKKFPELPKRVDTWEINFIKNVPMQSDGHSCGLFALKFMECWNGTKMEGDFTQDDVSILRRKLPTEIIFSAANELEMPRQEIELIMQLQADKIMHARNPTQK</sequence>
<name>A0ABC9EK92_9POAL</name>
<organism evidence="6 7">
    <name type="scientific">Urochloa decumbens</name>
    <dbReference type="NCBI Taxonomy" id="240449"/>
    <lineage>
        <taxon>Eukaryota</taxon>
        <taxon>Viridiplantae</taxon>
        <taxon>Streptophyta</taxon>
        <taxon>Embryophyta</taxon>
        <taxon>Tracheophyta</taxon>
        <taxon>Spermatophyta</taxon>
        <taxon>Magnoliopsida</taxon>
        <taxon>Liliopsida</taxon>
        <taxon>Poales</taxon>
        <taxon>Poaceae</taxon>
        <taxon>PACMAD clade</taxon>
        <taxon>Panicoideae</taxon>
        <taxon>Panicodae</taxon>
        <taxon>Paniceae</taxon>
        <taxon>Melinidinae</taxon>
        <taxon>Urochloa</taxon>
    </lineage>
</organism>
<dbReference type="PROSITE" id="PS50600">
    <property type="entry name" value="ULP_PROTEASE"/>
    <property type="match status" value="1"/>
</dbReference>
<dbReference type="GO" id="GO:0006508">
    <property type="term" value="P:proteolysis"/>
    <property type="evidence" value="ECO:0007669"/>
    <property type="project" value="UniProtKB-KW"/>
</dbReference>
<keyword evidence="4" id="KW-0788">Thiol protease</keyword>
<feature type="domain" description="Ubiquitin-like protease family profile" evidence="5">
    <location>
        <begin position="1"/>
        <end position="155"/>
    </location>
</feature>
<comment type="similarity">
    <text evidence="1">Belongs to the peptidase C48 family.</text>
</comment>
<dbReference type="AlphaFoldDB" id="A0ABC9EK92"/>
<protein>
    <recommendedName>
        <fullName evidence="5">Ubiquitin-like protease family profile domain-containing protein</fullName>
    </recommendedName>
</protein>
<dbReference type="InterPro" id="IPR003653">
    <property type="entry name" value="Peptidase_C48_C"/>
</dbReference>
<dbReference type="InterPro" id="IPR038765">
    <property type="entry name" value="Papain-like_cys_pep_sf"/>
</dbReference>
<dbReference type="PANTHER" id="PTHR12606:SF1">
    <property type="entry name" value="UBIQUITIN-LIKE-SPECIFIC PROTEASE 1A"/>
    <property type="match status" value="1"/>
</dbReference>
<proteinExistence type="inferred from homology"/>
<dbReference type="Gene3D" id="3.40.395.10">
    <property type="entry name" value="Adenoviral Proteinase, Chain A"/>
    <property type="match status" value="1"/>
</dbReference>
<evidence type="ECO:0000259" key="5">
    <source>
        <dbReference type="PROSITE" id="PS50600"/>
    </source>
</evidence>
<evidence type="ECO:0000256" key="1">
    <source>
        <dbReference type="ARBA" id="ARBA00005234"/>
    </source>
</evidence>
<evidence type="ECO:0000256" key="2">
    <source>
        <dbReference type="ARBA" id="ARBA00022670"/>
    </source>
</evidence>
<reference evidence="6 7" key="2">
    <citation type="submission" date="2024-10" db="EMBL/GenBank/DDBJ databases">
        <authorList>
            <person name="Ryan C."/>
        </authorList>
    </citation>
    <scope>NUCLEOTIDE SEQUENCE [LARGE SCALE GENOMIC DNA]</scope>
</reference>
<keyword evidence="2" id="KW-0645">Protease</keyword>
<dbReference type="PANTHER" id="PTHR12606">
    <property type="entry name" value="SENTRIN/SUMO-SPECIFIC PROTEASE"/>
    <property type="match status" value="1"/>
</dbReference>
<dbReference type="EMBL" id="OZ075114">
    <property type="protein sequence ID" value="CAL5058139.1"/>
    <property type="molecule type" value="Genomic_DNA"/>
</dbReference>
<dbReference type="SUPFAM" id="SSF54001">
    <property type="entry name" value="Cysteine proteinases"/>
    <property type="match status" value="1"/>
</dbReference>
<accession>A0ABC9EK92</accession>
<gene>
    <name evidence="6" type="ORF">URODEC1_LOCUS96045</name>
</gene>
<reference evidence="7" key="1">
    <citation type="submission" date="2024-06" db="EMBL/GenBank/DDBJ databases">
        <authorList>
            <person name="Ryan C."/>
        </authorList>
    </citation>
    <scope>NUCLEOTIDE SEQUENCE [LARGE SCALE GENOMIC DNA]</scope>
</reference>
<dbReference type="Proteomes" id="UP001497457">
    <property type="component" value="Chromosome 4rd"/>
</dbReference>
<evidence type="ECO:0000256" key="4">
    <source>
        <dbReference type="ARBA" id="ARBA00022807"/>
    </source>
</evidence>
<evidence type="ECO:0000256" key="3">
    <source>
        <dbReference type="ARBA" id="ARBA00022801"/>
    </source>
</evidence>
<dbReference type="Pfam" id="PF02902">
    <property type="entry name" value="Peptidase_C48"/>
    <property type="match status" value="1"/>
</dbReference>